<accession>A0A9E6MHY5</accession>
<organism evidence="1 2">
    <name type="scientific">Rickettsia tillamookensis</name>
    <dbReference type="NCBI Taxonomy" id="2761623"/>
    <lineage>
        <taxon>Bacteria</taxon>
        <taxon>Pseudomonadati</taxon>
        <taxon>Pseudomonadota</taxon>
        <taxon>Alphaproteobacteria</taxon>
        <taxon>Rickettsiales</taxon>
        <taxon>Rickettsiaceae</taxon>
        <taxon>Rickettsieae</taxon>
        <taxon>Rickettsia</taxon>
        <taxon>spotted fever group</taxon>
    </lineage>
</organism>
<evidence type="ECO:0000313" key="1">
    <source>
        <dbReference type="EMBL" id="QQV75378.1"/>
    </source>
</evidence>
<evidence type="ECO:0008006" key="3">
    <source>
        <dbReference type="Google" id="ProtNLM"/>
    </source>
</evidence>
<sequence>MNEKECTEIVNYIAANPEQGDIIKGGGGIRKLRFALGSNNKGKSGGIRIIYFFHNENMPVFLITGFIKSKVENISQDSCNKLKILSEELTKLYMSRGKNE</sequence>
<gene>
    <name evidence="1" type="ORF">H6P87_00934</name>
</gene>
<reference evidence="1 2" key="1">
    <citation type="journal article" date="2021" name="Int. J. Syst. Evol. Microbiol.">
        <title>Characterization of a novel transitional group Rickettsia species (Rickettsia tillamookensis sp. nov.) from the western black-legged tick, Ixodes pacificus.</title>
        <authorList>
            <person name="Gauthier D.T."/>
            <person name="Karpathy S.E."/>
            <person name="Grizzard S.L."/>
            <person name="Batra D."/>
            <person name="Rowe L.A."/>
            <person name="Paddock C.D."/>
        </authorList>
    </citation>
    <scope>NUCLEOTIDE SEQUENCE [LARGE SCALE GENOMIC DNA]</scope>
    <source>
        <strain evidence="1 2">Tillamook 23</strain>
    </source>
</reference>
<evidence type="ECO:0000313" key="2">
    <source>
        <dbReference type="Proteomes" id="UP000595296"/>
    </source>
</evidence>
<dbReference type="Proteomes" id="UP000595296">
    <property type="component" value="Chromosome"/>
</dbReference>
<name>A0A9E6MHY5_9RICK</name>
<dbReference type="PIRSF" id="PIRSF039032">
    <property type="entry name" value="HigB-2"/>
    <property type="match status" value="1"/>
</dbReference>
<dbReference type="InterPro" id="IPR009387">
    <property type="entry name" value="HigB-2"/>
</dbReference>
<dbReference type="RefSeq" id="WP_246437766.1">
    <property type="nucleotide sequence ID" value="NZ_CP060138.2"/>
</dbReference>
<proteinExistence type="predicted"/>
<protein>
    <recommendedName>
        <fullName evidence="3">Addiction module toxin RelE</fullName>
    </recommendedName>
</protein>
<dbReference type="Pfam" id="PF06296">
    <property type="entry name" value="RelE"/>
    <property type="match status" value="1"/>
</dbReference>
<keyword evidence="2" id="KW-1185">Reference proteome</keyword>
<dbReference type="EMBL" id="CP060138">
    <property type="protein sequence ID" value="QQV75378.1"/>
    <property type="molecule type" value="Genomic_DNA"/>
</dbReference>